<dbReference type="GO" id="GO:0005840">
    <property type="term" value="C:ribosome"/>
    <property type="evidence" value="ECO:0007669"/>
    <property type="project" value="UniProtKB-KW"/>
</dbReference>
<feature type="region of interest" description="Disordered" evidence="3">
    <location>
        <begin position="405"/>
        <end position="429"/>
    </location>
</feature>
<dbReference type="Pfam" id="PF04937">
    <property type="entry name" value="DUF659"/>
    <property type="match status" value="1"/>
</dbReference>
<accession>A0AA38L5A4</accession>
<keyword evidence="1" id="KW-0689">Ribosomal protein</keyword>
<dbReference type="GO" id="GO:1990904">
    <property type="term" value="C:ribonucleoprotein complex"/>
    <property type="evidence" value="ECO:0007669"/>
    <property type="project" value="UniProtKB-KW"/>
</dbReference>
<dbReference type="InterPro" id="IPR012678">
    <property type="entry name" value="Ribosomal_uL23/eL15/eS24_sf"/>
</dbReference>
<dbReference type="InterPro" id="IPR053709">
    <property type="entry name" value="eRP_eS24_sf"/>
</dbReference>
<gene>
    <name evidence="5" type="ORF">KI387_022296</name>
</gene>
<feature type="domain" description="DUF659" evidence="4">
    <location>
        <begin position="166"/>
        <end position="245"/>
    </location>
</feature>
<feature type="region of interest" description="Disordered" evidence="3">
    <location>
        <begin position="81"/>
        <end position="107"/>
    </location>
</feature>
<dbReference type="GO" id="GO:0006412">
    <property type="term" value="P:translation"/>
    <property type="evidence" value="ECO:0007669"/>
    <property type="project" value="InterPro"/>
</dbReference>
<dbReference type="Proteomes" id="UP000824469">
    <property type="component" value="Unassembled WGS sequence"/>
</dbReference>
<evidence type="ECO:0000256" key="1">
    <source>
        <dbReference type="ARBA" id="ARBA00022980"/>
    </source>
</evidence>
<evidence type="ECO:0000313" key="6">
    <source>
        <dbReference type="Proteomes" id="UP000824469"/>
    </source>
</evidence>
<dbReference type="PANTHER" id="PTHR32166">
    <property type="entry name" value="OSJNBA0013A04.12 PROTEIN"/>
    <property type="match status" value="1"/>
</dbReference>
<keyword evidence="2" id="KW-0687">Ribonucleoprotein</keyword>
<name>A0AA38L5A4_TAXCH</name>
<feature type="non-terminal residue" evidence="5">
    <location>
        <position position="441"/>
    </location>
</feature>
<dbReference type="Gene3D" id="3.30.70.3370">
    <property type="match status" value="1"/>
</dbReference>
<dbReference type="GO" id="GO:0003735">
    <property type="term" value="F:structural constituent of ribosome"/>
    <property type="evidence" value="ECO:0007669"/>
    <property type="project" value="InterPro"/>
</dbReference>
<organism evidence="5 6">
    <name type="scientific">Taxus chinensis</name>
    <name type="common">Chinese yew</name>
    <name type="synonym">Taxus wallichiana var. chinensis</name>
    <dbReference type="NCBI Taxonomy" id="29808"/>
    <lineage>
        <taxon>Eukaryota</taxon>
        <taxon>Viridiplantae</taxon>
        <taxon>Streptophyta</taxon>
        <taxon>Embryophyta</taxon>
        <taxon>Tracheophyta</taxon>
        <taxon>Spermatophyta</taxon>
        <taxon>Pinopsida</taxon>
        <taxon>Pinidae</taxon>
        <taxon>Conifers II</taxon>
        <taxon>Cupressales</taxon>
        <taxon>Taxaceae</taxon>
        <taxon>Taxus</taxon>
    </lineage>
</organism>
<evidence type="ECO:0000259" key="4">
    <source>
        <dbReference type="Pfam" id="PF04937"/>
    </source>
</evidence>
<sequence>MTITDTYSRGNYNNSGSKSWIFPFCMSAKSSSVTRVRYHLLGNGKKEQNKICKCIPKAEREDLINEWAMVESMKPELISVPQQSHKPQAGDDMDRPPKFVTQDPSSTPMKESQIAKMYDATDRKNVDGAIGRLFFGCGMPFDIVWSPLWKDAMCMVNNAPKGYVAPSYEKLWIVVLNDEKTQVEARLKDIKESWFYIGISILSDGWTDVTCKPLIDIVVSSSKGAMFLKAHDTCGHMKDATYLMGMSQRGFLLLDKLINVDSLVIRRDFICIRCCCFFGSSKKHTPRAVSESLDLLQLRAQIELKKTRNTILVPPVGVTLSTPHLHRDEEHNRSRFFVNVLHCRQPRSEKPRIAEMAKERLQLLATSVVYLSKFCTVGSLSRGFGLAYDTASDAKKCEPPHKLKKMGVFDSKEKKDTKKRRPKNPKCLQNKISEKEMMFSI</sequence>
<comment type="caution">
    <text evidence="5">The sequence shown here is derived from an EMBL/GenBank/DDBJ whole genome shotgun (WGS) entry which is preliminary data.</text>
</comment>
<dbReference type="InterPro" id="IPR007021">
    <property type="entry name" value="DUF659"/>
</dbReference>
<protein>
    <recommendedName>
        <fullName evidence="4">DUF659 domain-containing protein</fullName>
    </recommendedName>
</protein>
<reference evidence="5 6" key="1">
    <citation type="journal article" date="2021" name="Nat. Plants">
        <title>The Taxus genome provides insights into paclitaxel biosynthesis.</title>
        <authorList>
            <person name="Xiong X."/>
            <person name="Gou J."/>
            <person name="Liao Q."/>
            <person name="Li Y."/>
            <person name="Zhou Q."/>
            <person name="Bi G."/>
            <person name="Li C."/>
            <person name="Du R."/>
            <person name="Wang X."/>
            <person name="Sun T."/>
            <person name="Guo L."/>
            <person name="Liang H."/>
            <person name="Lu P."/>
            <person name="Wu Y."/>
            <person name="Zhang Z."/>
            <person name="Ro D.K."/>
            <person name="Shang Y."/>
            <person name="Huang S."/>
            <person name="Yan J."/>
        </authorList>
    </citation>
    <scope>NUCLEOTIDE SEQUENCE [LARGE SCALE GENOMIC DNA]</scope>
    <source>
        <strain evidence="5">Ta-2019</strain>
    </source>
</reference>
<dbReference type="PANTHER" id="PTHR32166:SF123">
    <property type="entry name" value="BED-TYPE DOMAIN-CONTAINING PROTEIN"/>
    <property type="match status" value="1"/>
</dbReference>
<keyword evidence="6" id="KW-1185">Reference proteome</keyword>
<evidence type="ECO:0000256" key="2">
    <source>
        <dbReference type="ARBA" id="ARBA00023274"/>
    </source>
</evidence>
<feature type="compositionally biased region" description="Basic and acidic residues" evidence="3">
    <location>
        <begin position="88"/>
        <end position="97"/>
    </location>
</feature>
<evidence type="ECO:0000313" key="5">
    <source>
        <dbReference type="EMBL" id="KAH9313669.1"/>
    </source>
</evidence>
<dbReference type="AlphaFoldDB" id="A0AA38L5A4"/>
<evidence type="ECO:0000256" key="3">
    <source>
        <dbReference type="SAM" id="MobiDB-lite"/>
    </source>
</evidence>
<dbReference type="EMBL" id="JAHRHJ020000005">
    <property type="protein sequence ID" value="KAH9313669.1"/>
    <property type="molecule type" value="Genomic_DNA"/>
</dbReference>
<proteinExistence type="predicted"/>
<dbReference type="SUPFAM" id="SSF54189">
    <property type="entry name" value="Ribosomal proteins S24e, L23 and L15e"/>
    <property type="match status" value="1"/>
</dbReference>